<comment type="caution">
    <text evidence="1">The sequence shown here is derived from an EMBL/GenBank/DDBJ whole genome shotgun (WGS) entry which is preliminary data.</text>
</comment>
<proteinExistence type="predicted"/>
<dbReference type="AlphaFoldDB" id="A0AAQ4FMI9"/>
<dbReference type="Proteomes" id="UP001321473">
    <property type="component" value="Unassembled WGS sequence"/>
</dbReference>
<keyword evidence="2" id="KW-1185">Reference proteome</keyword>
<gene>
    <name evidence="1" type="ORF">V5799_022289</name>
</gene>
<dbReference type="EMBL" id="JARKHS020001269">
    <property type="protein sequence ID" value="KAK8787935.1"/>
    <property type="molecule type" value="Genomic_DNA"/>
</dbReference>
<name>A0AAQ4FMI9_AMBAM</name>
<organism evidence="1 2">
    <name type="scientific">Amblyomma americanum</name>
    <name type="common">Lone star tick</name>
    <dbReference type="NCBI Taxonomy" id="6943"/>
    <lineage>
        <taxon>Eukaryota</taxon>
        <taxon>Metazoa</taxon>
        <taxon>Ecdysozoa</taxon>
        <taxon>Arthropoda</taxon>
        <taxon>Chelicerata</taxon>
        <taxon>Arachnida</taxon>
        <taxon>Acari</taxon>
        <taxon>Parasitiformes</taxon>
        <taxon>Ixodida</taxon>
        <taxon>Ixodoidea</taxon>
        <taxon>Ixodidae</taxon>
        <taxon>Amblyomminae</taxon>
        <taxon>Amblyomma</taxon>
    </lineage>
</organism>
<reference evidence="1 2" key="1">
    <citation type="journal article" date="2023" name="Arcadia Sci">
        <title>De novo assembly of a long-read Amblyomma americanum tick genome.</title>
        <authorList>
            <person name="Chou S."/>
            <person name="Poskanzer K.E."/>
            <person name="Rollins M."/>
            <person name="Thuy-Boun P.S."/>
        </authorList>
    </citation>
    <scope>NUCLEOTIDE SEQUENCE [LARGE SCALE GENOMIC DNA]</scope>
    <source>
        <strain evidence="1">F_SG_1</strain>
        <tissue evidence="1">Salivary glands</tissue>
    </source>
</reference>
<sequence>MLALLVVQEVRTVVADLAERLFETGEQILASGSRFCTSPLELHCLTQRLRLAEPTCHSGDKRRDLGHVLDFVSQLQHLEVVAEPGCLATSDLSPSGLPFDLAPFRCLQTLSPIPVVRVLPSALLRAVWLSHGRRRGNCHGS</sequence>
<accession>A0AAQ4FMI9</accession>
<protein>
    <submittedName>
        <fullName evidence="1">Uncharacterized protein</fullName>
    </submittedName>
</protein>
<evidence type="ECO:0000313" key="1">
    <source>
        <dbReference type="EMBL" id="KAK8787935.1"/>
    </source>
</evidence>
<evidence type="ECO:0000313" key="2">
    <source>
        <dbReference type="Proteomes" id="UP001321473"/>
    </source>
</evidence>